<sequence>MHEKLQVPTFDGSMRGDDPKREILIYGGLFMATIFGGTHAIAWVFDFPTNQEQVLWHASTAAIILVPWLGLLLSPLFDIMPGELRKYLLSMPLLLYIPGRLILLILMFTTLRNLPSDAYRVVSWTSLVLHL</sequence>
<dbReference type="OrthoDB" id="9451547at2759"/>
<keyword evidence="1" id="KW-0472">Membrane</keyword>
<name>A0A1J8R272_9AGAM</name>
<keyword evidence="1" id="KW-1133">Transmembrane helix</keyword>
<keyword evidence="1" id="KW-0812">Transmembrane</keyword>
<gene>
    <name evidence="2" type="ORF">AZE42_13156</name>
</gene>
<keyword evidence="3" id="KW-1185">Reference proteome</keyword>
<dbReference type="EMBL" id="LVVM01000909">
    <property type="protein sequence ID" value="OJA19745.1"/>
    <property type="molecule type" value="Genomic_DNA"/>
</dbReference>
<protein>
    <submittedName>
        <fullName evidence="2">Uncharacterized protein</fullName>
    </submittedName>
</protein>
<comment type="caution">
    <text evidence="2">The sequence shown here is derived from an EMBL/GenBank/DDBJ whole genome shotgun (WGS) entry which is preliminary data.</text>
</comment>
<accession>A0A1J8R272</accession>
<organism evidence="2 3">
    <name type="scientific">Rhizopogon vesiculosus</name>
    <dbReference type="NCBI Taxonomy" id="180088"/>
    <lineage>
        <taxon>Eukaryota</taxon>
        <taxon>Fungi</taxon>
        <taxon>Dikarya</taxon>
        <taxon>Basidiomycota</taxon>
        <taxon>Agaricomycotina</taxon>
        <taxon>Agaricomycetes</taxon>
        <taxon>Agaricomycetidae</taxon>
        <taxon>Boletales</taxon>
        <taxon>Suillineae</taxon>
        <taxon>Rhizopogonaceae</taxon>
        <taxon>Rhizopogon</taxon>
    </lineage>
</organism>
<evidence type="ECO:0000313" key="3">
    <source>
        <dbReference type="Proteomes" id="UP000183567"/>
    </source>
</evidence>
<proteinExistence type="predicted"/>
<dbReference type="PANTHER" id="PTHR35043">
    <property type="entry name" value="TRANSCRIPTION FACTOR DOMAIN-CONTAINING PROTEIN"/>
    <property type="match status" value="1"/>
</dbReference>
<feature type="transmembrane region" description="Helical" evidence="1">
    <location>
        <begin position="93"/>
        <end position="111"/>
    </location>
</feature>
<dbReference type="PANTHER" id="PTHR35043:SF7">
    <property type="entry name" value="TRANSCRIPTION FACTOR DOMAIN-CONTAINING PROTEIN"/>
    <property type="match status" value="1"/>
</dbReference>
<dbReference type="AlphaFoldDB" id="A0A1J8R272"/>
<feature type="transmembrane region" description="Helical" evidence="1">
    <location>
        <begin position="23"/>
        <end position="42"/>
    </location>
</feature>
<evidence type="ECO:0000256" key="1">
    <source>
        <dbReference type="SAM" id="Phobius"/>
    </source>
</evidence>
<feature type="transmembrane region" description="Helical" evidence="1">
    <location>
        <begin position="54"/>
        <end position="73"/>
    </location>
</feature>
<reference evidence="2 3" key="1">
    <citation type="submission" date="2016-03" db="EMBL/GenBank/DDBJ databases">
        <title>Comparative genomics of the ectomycorrhizal sister species Rhizopogon vinicolor and Rhizopogon vesiculosus (Basidiomycota: Boletales) reveals a divergence of the mating type B locus.</title>
        <authorList>
            <person name="Mujic A.B."/>
            <person name="Kuo A."/>
            <person name="Tritt A."/>
            <person name="Lipzen A."/>
            <person name="Chen C."/>
            <person name="Johnson J."/>
            <person name="Sharma A."/>
            <person name="Barry K."/>
            <person name="Grigoriev I.V."/>
            <person name="Spatafora J.W."/>
        </authorList>
    </citation>
    <scope>NUCLEOTIDE SEQUENCE [LARGE SCALE GENOMIC DNA]</scope>
    <source>
        <strain evidence="2 3">AM-OR11-056</strain>
    </source>
</reference>
<dbReference type="Proteomes" id="UP000183567">
    <property type="component" value="Unassembled WGS sequence"/>
</dbReference>
<evidence type="ECO:0000313" key="2">
    <source>
        <dbReference type="EMBL" id="OJA19745.1"/>
    </source>
</evidence>